<feature type="transmembrane region" description="Helical" evidence="8">
    <location>
        <begin position="361"/>
        <end position="378"/>
    </location>
</feature>
<evidence type="ECO:0000313" key="10">
    <source>
        <dbReference type="Proteomes" id="UP000198356"/>
    </source>
</evidence>
<dbReference type="EMBL" id="FZOU01000003">
    <property type="protein sequence ID" value="SNS94003.1"/>
    <property type="molecule type" value="Genomic_DNA"/>
</dbReference>
<protein>
    <submittedName>
        <fullName evidence="9">Multidrug efflux pump</fullName>
    </submittedName>
</protein>
<keyword evidence="4" id="KW-0997">Cell inner membrane</keyword>
<feature type="transmembrane region" description="Helical" evidence="8">
    <location>
        <begin position="529"/>
        <end position="547"/>
    </location>
</feature>
<dbReference type="Gene3D" id="3.30.70.1320">
    <property type="entry name" value="Multidrug efflux transporter AcrB pore domain like"/>
    <property type="match status" value="1"/>
</dbReference>
<dbReference type="GO" id="GO:0005886">
    <property type="term" value="C:plasma membrane"/>
    <property type="evidence" value="ECO:0007669"/>
    <property type="project" value="UniProtKB-SubCell"/>
</dbReference>
<evidence type="ECO:0000256" key="7">
    <source>
        <dbReference type="ARBA" id="ARBA00023136"/>
    </source>
</evidence>
<dbReference type="InterPro" id="IPR001036">
    <property type="entry name" value="Acrflvin-R"/>
</dbReference>
<dbReference type="FunFam" id="1.20.1640.10:FF:000001">
    <property type="entry name" value="Efflux pump membrane transporter"/>
    <property type="match status" value="1"/>
</dbReference>
<evidence type="ECO:0000256" key="1">
    <source>
        <dbReference type="ARBA" id="ARBA00004429"/>
    </source>
</evidence>
<evidence type="ECO:0000256" key="3">
    <source>
        <dbReference type="ARBA" id="ARBA00022475"/>
    </source>
</evidence>
<keyword evidence="5 8" id="KW-0812">Transmembrane</keyword>
<keyword evidence="10" id="KW-1185">Reference proteome</keyword>
<dbReference type="PRINTS" id="PR00702">
    <property type="entry name" value="ACRIFLAVINRP"/>
</dbReference>
<dbReference type="InterPro" id="IPR027463">
    <property type="entry name" value="AcrB_DN_DC_subdom"/>
</dbReference>
<keyword evidence="6 8" id="KW-1133">Transmembrane helix</keyword>
<reference evidence="9 10" key="1">
    <citation type="submission" date="2017-06" db="EMBL/GenBank/DDBJ databases">
        <authorList>
            <person name="Kim H.J."/>
            <person name="Triplett B.A."/>
        </authorList>
    </citation>
    <scope>NUCLEOTIDE SEQUENCE [LARGE SCALE GENOMIC DNA]</scope>
    <source>
        <strain evidence="9 10">DSM 18704</strain>
    </source>
</reference>
<dbReference type="GO" id="GO:0042910">
    <property type="term" value="F:xenobiotic transmembrane transporter activity"/>
    <property type="evidence" value="ECO:0007669"/>
    <property type="project" value="TreeGrafter"/>
</dbReference>
<evidence type="ECO:0000256" key="4">
    <source>
        <dbReference type="ARBA" id="ARBA00022519"/>
    </source>
</evidence>
<dbReference type="SUPFAM" id="SSF82714">
    <property type="entry name" value="Multidrug efflux transporter AcrB TolC docking domain, DN and DC subdomains"/>
    <property type="match status" value="2"/>
</dbReference>
<dbReference type="Gene3D" id="3.30.2090.10">
    <property type="entry name" value="Multidrug efflux transporter AcrB TolC docking domain, DN and DC subdomains"/>
    <property type="match status" value="2"/>
</dbReference>
<dbReference type="AlphaFoldDB" id="A0A239ILT6"/>
<dbReference type="OrthoDB" id="9757876at2"/>
<dbReference type="Gene3D" id="1.20.1640.10">
    <property type="entry name" value="Multidrug efflux transporter AcrB transmembrane domain"/>
    <property type="match status" value="2"/>
</dbReference>
<proteinExistence type="predicted"/>
<name>A0A239ILT6_9BACT</name>
<dbReference type="RefSeq" id="WP_142988293.1">
    <property type="nucleotide sequence ID" value="NZ_FZOU01000003.1"/>
</dbReference>
<evidence type="ECO:0000256" key="8">
    <source>
        <dbReference type="SAM" id="Phobius"/>
    </source>
</evidence>
<dbReference type="FunFam" id="3.30.70.1430:FF:000001">
    <property type="entry name" value="Efflux pump membrane transporter"/>
    <property type="match status" value="1"/>
</dbReference>
<dbReference type="Gene3D" id="3.30.70.1440">
    <property type="entry name" value="Multidrug efflux transporter AcrB pore domain"/>
    <property type="match status" value="1"/>
</dbReference>
<dbReference type="PANTHER" id="PTHR32063">
    <property type="match status" value="1"/>
</dbReference>
<keyword evidence="3" id="KW-1003">Cell membrane</keyword>
<evidence type="ECO:0000256" key="5">
    <source>
        <dbReference type="ARBA" id="ARBA00022692"/>
    </source>
</evidence>
<dbReference type="Pfam" id="PF00873">
    <property type="entry name" value="ACR_tran"/>
    <property type="match status" value="1"/>
</dbReference>
<dbReference type="Gene3D" id="3.30.70.1430">
    <property type="entry name" value="Multidrug efflux transporter AcrB pore domain"/>
    <property type="match status" value="2"/>
</dbReference>
<evidence type="ECO:0000256" key="2">
    <source>
        <dbReference type="ARBA" id="ARBA00022448"/>
    </source>
</evidence>
<organism evidence="9 10">
    <name type="scientific">Granulicella rosea</name>
    <dbReference type="NCBI Taxonomy" id="474952"/>
    <lineage>
        <taxon>Bacteria</taxon>
        <taxon>Pseudomonadati</taxon>
        <taxon>Acidobacteriota</taxon>
        <taxon>Terriglobia</taxon>
        <taxon>Terriglobales</taxon>
        <taxon>Acidobacteriaceae</taxon>
        <taxon>Granulicella</taxon>
    </lineage>
</organism>
<feature type="transmembrane region" description="Helical" evidence="8">
    <location>
        <begin position="961"/>
        <end position="983"/>
    </location>
</feature>
<feature type="transmembrane region" description="Helical" evidence="8">
    <location>
        <begin position="989"/>
        <end position="1015"/>
    </location>
</feature>
<dbReference type="SUPFAM" id="SSF82866">
    <property type="entry name" value="Multidrug efflux transporter AcrB transmembrane domain"/>
    <property type="match status" value="2"/>
</dbReference>
<dbReference type="Proteomes" id="UP000198356">
    <property type="component" value="Unassembled WGS sequence"/>
</dbReference>
<feature type="transmembrane region" description="Helical" evidence="8">
    <location>
        <begin position="861"/>
        <end position="878"/>
    </location>
</feature>
<feature type="transmembrane region" description="Helical" evidence="8">
    <location>
        <begin position="464"/>
        <end position="491"/>
    </location>
</feature>
<dbReference type="PANTHER" id="PTHR32063:SF34">
    <property type="entry name" value="MULTIDRUG RESISTANCE PROTEIN MDTC"/>
    <property type="match status" value="1"/>
</dbReference>
<feature type="transmembrane region" description="Helical" evidence="8">
    <location>
        <begin position="885"/>
        <end position="905"/>
    </location>
</feature>
<accession>A0A239ILT6</accession>
<sequence>MTHISAPFIRRPIATTLLALALMLAGVLALVYLPVASLPQTEFPTISVQAQFPGASPAVMASSIATPLERQFGRIAGVNEMTSVSSQGATTVNLQFDLDRSLNGAARDVQAAINAARSQLPSDLPAEPSYRKVNPAEPSILILVIESDTIPLRELYDIADTTIGQKIAQVQGVGQVTLNGSAKPAVRVEVNPLALNGYGLGFERLRTVLGQVNVNQPKGRLLDETRQFNLAATDQLTRADQYRPLIVYNNHGAAVRVEDIARVDDSVENIYTGGLINGRHAIQIIVSKAPGANVIVTVDSILAMLPEIRAGLSPAIRLYPMMDRTTTIRASIKDITFTLILSILLVVLVVLAFLREVRSTLIPTVSVPLSLLGTFAVMKVCNYTLDNLSLMAITIATGFVVDDAIVVIENVDRYLRQGMKPVAAAIRGSSEVGFTVVTMSISLVAAFIPMLLMGGIVGRLFREFAIVLSIAIGISLAVSLTVTPMLCSVLLEPHGTRTHGRVYMAGEVFLKKLEDWYAAGVRLVLRYQAVVFGVALFTCALTVYQYIQIPKGFFPIQDTGRITGQIRLAQDVSYDELESKAKQVEDIIAKDPAVQDASSFYGVGSYGASPNSASIFMVLKKEDERHGVGSLEVIKRLQPQLAKIPGATVVLTEQQELNVGARSSAAQFQYTLSSEKLDLLNEWAPKMTARLQKLPLVRDVTSDQLNNGLIANLVIDRDTASRLGVSPQTIDDTLYDAFGQRQVSTIYGLANQYHVVMEVSPEYQANPTALDHVYVPASNGAMIPLSVFTHFATEKTPIVVNHQGQFPAATISFNLAPGVSLGDAADAIQNLGPEIGMPEAVHAHFAGTAQVFQASLASQPTLILLALITIYLVLGMLYESMVHPITILATLPSASVGALLALNVSGNDFSVIAMIGVVLLIGIVQKNSIMLIDFALQAERTEGKTPEASIYEACRLRFRPILMTTMTALLGALPLALGSGIGFELRRPLGISIVGGLALSLLLTLFTTPVLYLYFSRFGRLLAHIWKRQPHSLAAPVLAEK</sequence>
<keyword evidence="7 8" id="KW-0472">Membrane</keyword>
<feature type="transmembrane region" description="Helical" evidence="8">
    <location>
        <begin position="432"/>
        <end position="452"/>
    </location>
</feature>
<feature type="transmembrane region" description="Helical" evidence="8">
    <location>
        <begin position="390"/>
        <end position="411"/>
    </location>
</feature>
<evidence type="ECO:0000256" key="6">
    <source>
        <dbReference type="ARBA" id="ARBA00022989"/>
    </source>
</evidence>
<feature type="transmembrane region" description="Helical" evidence="8">
    <location>
        <begin position="335"/>
        <end position="354"/>
    </location>
</feature>
<keyword evidence="2" id="KW-0813">Transport</keyword>
<comment type="subcellular location">
    <subcellularLocation>
        <location evidence="1">Cell inner membrane</location>
        <topology evidence="1">Multi-pass membrane protein</topology>
    </subcellularLocation>
</comment>
<feature type="transmembrane region" description="Helical" evidence="8">
    <location>
        <begin position="911"/>
        <end position="936"/>
    </location>
</feature>
<dbReference type="SUPFAM" id="SSF82693">
    <property type="entry name" value="Multidrug efflux transporter AcrB pore domain, PN1, PN2, PC1 and PC2 subdomains"/>
    <property type="match status" value="4"/>
</dbReference>
<gene>
    <name evidence="9" type="ORF">SAMN05421770_103154</name>
</gene>
<evidence type="ECO:0000313" key="9">
    <source>
        <dbReference type="EMBL" id="SNS94003.1"/>
    </source>
</evidence>